<dbReference type="EMBL" id="JARJCW010000125">
    <property type="protein sequence ID" value="KAJ7192029.1"/>
    <property type="molecule type" value="Genomic_DNA"/>
</dbReference>
<proteinExistence type="predicted"/>
<dbReference type="Proteomes" id="UP001219525">
    <property type="component" value="Unassembled WGS sequence"/>
</dbReference>
<feature type="non-terminal residue" evidence="1">
    <location>
        <position position="1"/>
    </location>
</feature>
<feature type="non-terminal residue" evidence="1">
    <location>
        <position position="210"/>
    </location>
</feature>
<accession>A0AAD6UPJ9</accession>
<evidence type="ECO:0000313" key="1">
    <source>
        <dbReference type="EMBL" id="KAJ7192029.1"/>
    </source>
</evidence>
<sequence>DYLAYSTPLPTTKFSAIYFAKLTFQTASQLEYPSICAPKTTSAWTFTNEVPSDISSHVVVAQEAIPHIDDLNPILKEMEAAYHRGSRSVAVTFTIPGAAVNFLYSFAKIQTLKFINNNKAAVESARDLVEYLSSTSLLTKPLLDQFIAQRIHSKIFGFHFTNFPLWKLSCLLGEEWLHEDVLNALSELLYVSTAARSDDDHPSILILPTS</sequence>
<reference evidence="1" key="1">
    <citation type="submission" date="2023-03" db="EMBL/GenBank/DDBJ databases">
        <title>Massive genome expansion in bonnet fungi (Mycena s.s.) driven by repeated elements and novel gene families across ecological guilds.</title>
        <authorList>
            <consortium name="Lawrence Berkeley National Laboratory"/>
            <person name="Harder C.B."/>
            <person name="Miyauchi S."/>
            <person name="Viragh M."/>
            <person name="Kuo A."/>
            <person name="Thoen E."/>
            <person name="Andreopoulos B."/>
            <person name="Lu D."/>
            <person name="Skrede I."/>
            <person name="Drula E."/>
            <person name="Henrissat B."/>
            <person name="Morin E."/>
            <person name="Kohler A."/>
            <person name="Barry K."/>
            <person name="LaButti K."/>
            <person name="Morin E."/>
            <person name="Salamov A."/>
            <person name="Lipzen A."/>
            <person name="Mereny Z."/>
            <person name="Hegedus B."/>
            <person name="Baldrian P."/>
            <person name="Stursova M."/>
            <person name="Weitz H."/>
            <person name="Taylor A."/>
            <person name="Grigoriev I.V."/>
            <person name="Nagy L.G."/>
            <person name="Martin F."/>
            <person name="Kauserud H."/>
        </authorList>
    </citation>
    <scope>NUCLEOTIDE SEQUENCE</scope>
    <source>
        <strain evidence="1">9144</strain>
    </source>
</reference>
<evidence type="ECO:0000313" key="2">
    <source>
        <dbReference type="Proteomes" id="UP001219525"/>
    </source>
</evidence>
<name>A0AAD6UPJ9_9AGAR</name>
<keyword evidence="2" id="KW-1185">Reference proteome</keyword>
<organism evidence="1 2">
    <name type="scientific">Mycena pura</name>
    <dbReference type="NCBI Taxonomy" id="153505"/>
    <lineage>
        <taxon>Eukaryota</taxon>
        <taxon>Fungi</taxon>
        <taxon>Dikarya</taxon>
        <taxon>Basidiomycota</taxon>
        <taxon>Agaricomycotina</taxon>
        <taxon>Agaricomycetes</taxon>
        <taxon>Agaricomycetidae</taxon>
        <taxon>Agaricales</taxon>
        <taxon>Marasmiineae</taxon>
        <taxon>Mycenaceae</taxon>
        <taxon>Mycena</taxon>
    </lineage>
</organism>
<gene>
    <name evidence="1" type="ORF">GGX14DRAFT_328842</name>
</gene>
<protein>
    <submittedName>
        <fullName evidence="1">Uncharacterized protein</fullName>
    </submittedName>
</protein>
<dbReference type="AlphaFoldDB" id="A0AAD6UPJ9"/>
<comment type="caution">
    <text evidence="1">The sequence shown here is derived from an EMBL/GenBank/DDBJ whole genome shotgun (WGS) entry which is preliminary data.</text>
</comment>